<keyword evidence="1" id="KW-0378">Hydrolase</keyword>
<dbReference type="InterPro" id="IPR000868">
    <property type="entry name" value="Isochorismatase-like_dom"/>
</dbReference>
<gene>
    <name evidence="3" type="ORF">FB473_001569</name>
</gene>
<keyword evidence="4" id="KW-1185">Reference proteome</keyword>
<name>A0ABX0SG87_9ACTN</name>
<evidence type="ECO:0000313" key="4">
    <source>
        <dbReference type="Proteomes" id="UP000749311"/>
    </source>
</evidence>
<dbReference type="Pfam" id="PF00857">
    <property type="entry name" value="Isochorismatase"/>
    <property type="match status" value="1"/>
</dbReference>
<comment type="caution">
    <text evidence="3">The sequence shown here is derived from an EMBL/GenBank/DDBJ whole genome shotgun (WGS) entry which is preliminary data.</text>
</comment>
<sequence>MSDRPRDDAFTTPHFESAALVVIDVQNDFLDGGSSPVPGTSDRLTTMRTLIEAFRAARCPIVHVIRLYEGADVDLVRRAALLAGAPIVKPDSGGAQIARELLPSPDVQVDAALLLSGALQPIGDREHIMWKPRWSAFYRTTLQRSLADWGADTVVIAGCNFPNCPRATIFDASERDLRVVVAEDAISQVTSDRLADALGLGAVAMPARDIVTALRVAS</sequence>
<organism evidence="3 4">
    <name type="scientific">Brooklawnia cerclae</name>
    <dbReference type="NCBI Taxonomy" id="349934"/>
    <lineage>
        <taxon>Bacteria</taxon>
        <taxon>Bacillati</taxon>
        <taxon>Actinomycetota</taxon>
        <taxon>Actinomycetes</taxon>
        <taxon>Propionibacteriales</taxon>
        <taxon>Propionibacteriaceae</taxon>
        <taxon>Brooklawnia</taxon>
    </lineage>
</organism>
<dbReference type="SUPFAM" id="SSF52499">
    <property type="entry name" value="Isochorismatase-like hydrolases"/>
    <property type="match status" value="1"/>
</dbReference>
<dbReference type="PANTHER" id="PTHR43540">
    <property type="entry name" value="PEROXYUREIDOACRYLATE/UREIDOACRYLATE AMIDOHYDROLASE-RELATED"/>
    <property type="match status" value="1"/>
</dbReference>
<dbReference type="CDD" id="cd00431">
    <property type="entry name" value="cysteine_hydrolases"/>
    <property type="match status" value="1"/>
</dbReference>
<accession>A0ABX0SG87</accession>
<protein>
    <submittedName>
        <fullName evidence="3">Nicotinamidase-related amidase</fullName>
    </submittedName>
</protein>
<dbReference type="EMBL" id="JAAMOZ010000001">
    <property type="protein sequence ID" value="NIH56924.1"/>
    <property type="molecule type" value="Genomic_DNA"/>
</dbReference>
<evidence type="ECO:0000256" key="1">
    <source>
        <dbReference type="ARBA" id="ARBA00022801"/>
    </source>
</evidence>
<dbReference type="InterPro" id="IPR036380">
    <property type="entry name" value="Isochorismatase-like_sf"/>
</dbReference>
<evidence type="ECO:0000313" key="3">
    <source>
        <dbReference type="EMBL" id="NIH56924.1"/>
    </source>
</evidence>
<dbReference type="InterPro" id="IPR050272">
    <property type="entry name" value="Isochorismatase-like_hydrls"/>
</dbReference>
<dbReference type="RefSeq" id="WP_167166229.1">
    <property type="nucleotide sequence ID" value="NZ_BAAAOO010000015.1"/>
</dbReference>
<feature type="domain" description="Isochorismatase-like" evidence="2">
    <location>
        <begin position="18"/>
        <end position="194"/>
    </location>
</feature>
<proteinExistence type="predicted"/>
<evidence type="ECO:0000259" key="2">
    <source>
        <dbReference type="Pfam" id="PF00857"/>
    </source>
</evidence>
<dbReference type="Proteomes" id="UP000749311">
    <property type="component" value="Unassembled WGS sequence"/>
</dbReference>
<dbReference type="Gene3D" id="3.40.50.850">
    <property type="entry name" value="Isochorismatase-like"/>
    <property type="match status" value="1"/>
</dbReference>
<reference evidence="3 4" key="1">
    <citation type="submission" date="2020-02" db="EMBL/GenBank/DDBJ databases">
        <title>Sequencing the genomes of 1000 actinobacteria strains.</title>
        <authorList>
            <person name="Klenk H.-P."/>
        </authorList>
    </citation>
    <scope>NUCLEOTIDE SEQUENCE [LARGE SCALE GENOMIC DNA]</scope>
    <source>
        <strain evidence="3 4">DSM 19609</strain>
    </source>
</reference>